<keyword evidence="1" id="KW-0812">Transmembrane</keyword>
<dbReference type="PANTHER" id="PTHR22168:SF3">
    <property type="entry name" value="TRANSMEMBRANE PROTEIN 26"/>
    <property type="match status" value="1"/>
</dbReference>
<evidence type="ECO:0000256" key="1">
    <source>
        <dbReference type="SAM" id="Phobius"/>
    </source>
</evidence>
<dbReference type="GeneID" id="118430054"/>
<feature type="transmembrane region" description="Helical" evidence="1">
    <location>
        <begin position="43"/>
        <end position="64"/>
    </location>
</feature>
<accession>A0A9J7M9F3</accession>
<keyword evidence="1" id="KW-0472">Membrane</keyword>
<evidence type="ECO:0000313" key="2">
    <source>
        <dbReference type="Proteomes" id="UP000001554"/>
    </source>
</evidence>
<feature type="transmembrane region" description="Helical" evidence="1">
    <location>
        <begin position="18"/>
        <end position="37"/>
    </location>
</feature>
<feature type="transmembrane region" description="Helical" evidence="1">
    <location>
        <begin position="145"/>
        <end position="164"/>
    </location>
</feature>
<dbReference type="KEGG" id="bfo:118430054"/>
<reference evidence="3" key="2">
    <citation type="submission" date="2025-08" db="UniProtKB">
        <authorList>
            <consortium name="RefSeq"/>
        </authorList>
    </citation>
    <scope>IDENTIFICATION</scope>
    <source>
        <strain evidence="3">S238N-H82</strain>
        <tissue evidence="3">Testes</tissue>
    </source>
</reference>
<gene>
    <name evidence="3" type="primary">LOC118430054</name>
</gene>
<proteinExistence type="predicted"/>
<feature type="transmembrane region" description="Helical" evidence="1">
    <location>
        <begin position="255"/>
        <end position="275"/>
    </location>
</feature>
<name>A0A9J7M9F3_BRAFL</name>
<dbReference type="InterPro" id="IPR019169">
    <property type="entry name" value="Transmembrane_26"/>
</dbReference>
<keyword evidence="1" id="KW-1133">Transmembrane helix</keyword>
<evidence type="ECO:0000313" key="3">
    <source>
        <dbReference type="RefSeq" id="XP_035696653.1"/>
    </source>
</evidence>
<dbReference type="AlphaFoldDB" id="A0A9J7M9F3"/>
<dbReference type="OrthoDB" id="10042902at2759"/>
<feature type="transmembrane region" description="Helical" evidence="1">
    <location>
        <begin position="71"/>
        <end position="92"/>
    </location>
</feature>
<dbReference type="PANTHER" id="PTHR22168">
    <property type="entry name" value="TMEM26 PROTEIN"/>
    <property type="match status" value="1"/>
</dbReference>
<organism evidence="2 3">
    <name type="scientific">Branchiostoma floridae</name>
    <name type="common">Florida lancelet</name>
    <name type="synonym">Amphioxus</name>
    <dbReference type="NCBI Taxonomy" id="7739"/>
    <lineage>
        <taxon>Eukaryota</taxon>
        <taxon>Metazoa</taxon>
        <taxon>Chordata</taxon>
        <taxon>Cephalochordata</taxon>
        <taxon>Leptocardii</taxon>
        <taxon>Amphioxiformes</taxon>
        <taxon>Branchiostomatidae</taxon>
        <taxon>Branchiostoma</taxon>
    </lineage>
</organism>
<dbReference type="Pfam" id="PF09772">
    <property type="entry name" value="Tmem26"/>
    <property type="match status" value="1"/>
</dbReference>
<dbReference type="Proteomes" id="UP000001554">
    <property type="component" value="Chromosome 14"/>
</dbReference>
<feature type="transmembrane region" description="Helical" evidence="1">
    <location>
        <begin position="206"/>
        <end position="227"/>
    </location>
</feature>
<keyword evidence="2" id="KW-1185">Reference proteome</keyword>
<protein>
    <submittedName>
        <fullName evidence="3">Transmembrane protein 26-like</fullName>
    </submittedName>
</protein>
<sequence length="346" mass="38872">MAKKTTCISQFCTAIKALVTRLLFVAHGLVCIWRATVSFPGNSMLWFLMIPVVLLFVETMVTLVYNKGKEWGWFCPSVFLYLFCTVPSIWFMEFSEQDRRLESMSSARAACLNATANSTLDDDELVVSLQSIGLDLTLTIDSSTWVLGLEQALVFLLILGRWLLPTNLKDDQLSQLLLSYIGMAADILELLEVFEEPKVIRNPVLTFVVLMIFSLSLLQFTVVFTALPDHAPSCSVTCPPGTDCRGLRCCNPEIFNIYTTIILQDGAFFAVRVYLFFVERVFSQGLLFFAGKNMLVIMLDIYRIKALFTNDDEEEDKGEQELQDTVTTEAITVGGVDNQGYTKEAP</sequence>
<dbReference type="RefSeq" id="XP_035696653.1">
    <property type="nucleotide sequence ID" value="XM_035840760.1"/>
</dbReference>
<reference evidence="2" key="1">
    <citation type="journal article" date="2020" name="Nat. Ecol. Evol.">
        <title>Deeply conserved synteny resolves early events in vertebrate evolution.</title>
        <authorList>
            <person name="Simakov O."/>
            <person name="Marletaz F."/>
            <person name="Yue J.X."/>
            <person name="O'Connell B."/>
            <person name="Jenkins J."/>
            <person name="Brandt A."/>
            <person name="Calef R."/>
            <person name="Tung C.H."/>
            <person name="Huang T.K."/>
            <person name="Schmutz J."/>
            <person name="Satoh N."/>
            <person name="Yu J.K."/>
            <person name="Putnam N.H."/>
            <person name="Green R.E."/>
            <person name="Rokhsar D.S."/>
        </authorList>
    </citation>
    <scope>NUCLEOTIDE SEQUENCE [LARGE SCALE GENOMIC DNA]</scope>
    <source>
        <strain evidence="2">S238N-H82</strain>
    </source>
</reference>
<dbReference type="OMA" id="VCIWRAT"/>